<evidence type="ECO:0000313" key="1">
    <source>
        <dbReference type="EMBL" id="TFK38698.1"/>
    </source>
</evidence>
<evidence type="ECO:0000313" key="2">
    <source>
        <dbReference type="Proteomes" id="UP000308652"/>
    </source>
</evidence>
<keyword evidence="2" id="KW-1185">Reference proteome</keyword>
<name>A0A5C3M3D7_9AGAR</name>
<protein>
    <submittedName>
        <fullName evidence="1">Uncharacterized protein</fullName>
    </submittedName>
</protein>
<proteinExistence type="predicted"/>
<dbReference type="OrthoDB" id="3250324at2759"/>
<organism evidence="1 2">
    <name type="scientific">Crucibulum laeve</name>
    <dbReference type="NCBI Taxonomy" id="68775"/>
    <lineage>
        <taxon>Eukaryota</taxon>
        <taxon>Fungi</taxon>
        <taxon>Dikarya</taxon>
        <taxon>Basidiomycota</taxon>
        <taxon>Agaricomycotina</taxon>
        <taxon>Agaricomycetes</taxon>
        <taxon>Agaricomycetidae</taxon>
        <taxon>Agaricales</taxon>
        <taxon>Agaricineae</taxon>
        <taxon>Nidulariaceae</taxon>
        <taxon>Crucibulum</taxon>
    </lineage>
</organism>
<gene>
    <name evidence="1" type="ORF">BDQ12DRAFT_605289</name>
</gene>
<dbReference type="AlphaFoldDB" id="A0A5C3M3D7"/>
<dbReference type="EMBL" id="ML213602">
    <property type="protein sequence ID" value="TFK38698.1"/>
    <property type="molecule type" value="Genomic_DNA"/>
</dbReference>
<reference evidence="1 2" key="1">
    <citation type="journal article" date="2019" name="Nat. Ecol. Evol.">
        <title>Megaphylogeny resolves global patterns of mushroom evolution.</title>
        <authorList>
            <person name="Varga T."/>
            <person name="Krizsan K."/>
            <person name="Foldi C."/>
            <person name="Dima B."/>
            <person name="Sanchez-Garcia M."/>
            <person name="Sanchez-Ramirez S."/>
            <person name="Szollosi G.J."/>
            <person name="Szarkandi J.G."/>
            <person name="Papp V."/>
            <person name="Albert L."/>
            <person name="Andreopoulos W."/>
            <person name="Angelini C."/>
            <person name="Antonin V."/>
            <person name="Barry K.W."/>
            <person name="Bougher N.L."/>
            <person name="Buchanan P."/>
            <person name="Buyck B."/>
            <person name="Bense V."/>
            <person name="Catcheside P."/>
            <person name="Chovatia M."/>
            <person name="Cooper J."/>
            <person name="Damon W."/>
            <person name="Desjardin D."/>
            <person name="Finy P."/>
            <person name="Geml J."/>
            <person name="Haridas S."/>
            <person name="Hughes K."/>
            <person name="Justo A."/>
            <person name="Karasinski D."/>
            <person name="Kautmanova I."/>
            <person name="Kiss B."/>
            <person name="Kocsube S."/>
            <person name="Kotiranta H."/>
            <person name="LaButti K.M."/>
            <person name="Lechner B.E."/>
            <person name="Liimatainen K."/>
            <person name="Lipzen A."/>
            <person name="Lukacs Z."/>
            <person name="Mihaltcheva S."/>
            <person name="Morgado L.N."/>
            <person name="Niskanen T."/>
            <person name="Noordeloos M.E."/>
            <person name="Ohm R.A."/>
            <person name="Ortiz-Santana B."/>
            <person name="Ovrebo C."/>
            <person name="Racz N."/>
            <person name="Riley R."/>
            <person name="Savchenko A."/>
            <person name="Shiryaev A."/>
            <person name="Soop K."/>
            <person name="Spirin V."/>
            <person name="Szebenyi C."/>
            <person name="Tomsovsky M."/>
            <person name="Tulloss R.E."/>
            <person name="Uehling J."/>
            <person name="Grigoriev I.V."/>
            <person name="Vagvolgyi C."/>
            <person name="Papp T."/>
            <person name="Martin F.M."/>
            <person name="Miettinen O."/>
            <person name="Hibbett D.S."/>
            <person name="Nagy L.G."/>
        </authorList>
    </citation>
    <scope>NUCLEOTIDE SEQUENCE [LARGE SCALE GENOMIC DNA]</scope>
    <source>
        <strain evidence="1 2">CBS 166.37</strain>
    </source>
</reference>
<dbReference type="Proteomes" id="UP000308652">
    <property type="component" value="Unassembled WGS sequence"/>
</dbReference>
<sequence>MCGHLIKQHADEWIQLCEKLEIAITAPPAQAVLKEYHKRQGQQEDPDPFRANIPIPDFSNENFVDAIIRFIVDDDQSLNVIENEHLHIIFLMLHKELKDSDIPHQSHLRARILETWKAHVKTLSSEMKVIFTICSIHPLLLKFIIQLGWITLDNASNNDTLMASLESELRRRHIPFNKSTQRIRYF</sequence>
<accession>A0A5C3M3D7</accession>